<dbReference type="GO" id="GO:0005634">
    <property type="term" value="C:nucleus"/>
    <property type="evidence" value="ECO:0007669"/>
    <property type="project" value="TreeGrafter"/>
</dbReference>
<dbReference type="PANTHER" id="PTHR12197">
    <property type="entry name" value="HISTONE-LYSINE N-METHYLTRANSFERASE SMYD"/>
    <property type="match status" value="1"/>
</dbReference>
<keyword evidence="2" id="KW-1185">Reference proteome</keyword>
<dbReference type="Gene3D" id="1.10.510.10">
    <property type="entry name" value="Transferase(Phosphotransferase) domain 1"/>
    <property type="match status" value="1"/>
</dbReference>
<organism evidence="2 3">
    <name type="scientific">Heterorhabditis bacteriophora</name>
    <name type="common">Entomopathogenic nematode worm</name>
    <dbReference type="NCBI Taxonomy" id="37862"/>
    <lineage>
        <taxon>Eukaryota</taxon>
        <taxon>Metazoa</taxon>
        <taxon>Ecdysozoa</taxon>
        <taxon>Nematoda</taxon>
        <taxon>Chromadorea</taxon>
        <taxon>Rhabditida</taxon>
        <taxon>Rhabditina</taxon>
        <taxon>Rhabditomorpha</taxon>
        <taxon>Strongyloidea</taxon>
        <taxon>Heterorhabditidae</taxon>
        <taxon>Heterorhabditis</taxon>
    </lineage>
</organism>
<evidence type="ECO:0000256" key="1">
    <source>
        <dbReference type="SAM" id="Phobius"/>
    </source>
</evidence>
<dbReference type="SUPFAM" id="SSF56112">
    <property type="entry name" value="Protein kinase-like (PK-like)"/>
    <property type="match status" value="1"/>
</dbReference>
<name>A0A1I7XQA7_HETBA</name>
<dbReference type="InterPro" id="IPR011009">
    <property type="entry name" value="Kinase-like_dom_sf"/>
</dbReference>
<keyword evidence="1" id="KW-0812">Transmembrane</keyword>
<dbReference type="PANTHER" id="PTHR12197:SF241">
    <property type="entry name" value="MYND-TYPE DOMAIN-CONTAINING PROTEIN"/>
    <property type="match status" value="1"/>
</dbReference>
<sequence>MTDIVLVAVWRCSAIKTVKHLVGKIIEYVTIFLVIFFDYIYIYIYAYHTNGDLLSNCNVYENLKLFYEEKFMLPKETVFELHCRDFINRHAISDKAYIKEIGKGLYLDLCAYDHSCRPNTIYNCQGFVATLIALNNSVVISDKNTTFYSYIELLSSQLQRKKLLKDTWYFDCHCERCVDPEDHILTSILCPNCPKNNCARLCIFGDHDYKDKISQIIVCPQCKNEVPKDYVLETVGAMRFIDKVFDDKEIEQECVRYCFPRNHPAVAFHLRNIGIFLNNLGRVEDAVKYFKEAEEIMVFILGADHTMAIENRVLLDQALLNLQESRELNEIAEETSLHNKTEEILLEYARHNITESDEILEEVTDIKAGNNLDSLKNQQTTNGSSTVNSRYGSKAVINEDLFSDDISSLPEHYVSFLLEMSRFPLRDIEADDEFVVLDGNEQLVPDGSKDVEVIGQIDSVKTLSIFSILLYLFFNYLFIIGKLKNLDLLLQVEVANFAFPYPGFSSAPVFAQLHLVVHGDAPMVSSPLYSTRTKNFIHWCVTKDFNHRPTFADLTKTPYYEHYNSMSNLNYLVGTFVSDILLKIENHNQRCNQ</sequence>
<dbReference type="Gene3D" id="2.170.270.10">
    <property type="entry name" value="SET domain"/>
    <property type="match status" value="1"/>
</dbReference>
<keyword evidence="1" id="KW-1133">Transmembrane helix</keyword>
<dbReference type="Gene3D" id="1.25.40.10">
    <property type="entry name" value="Tetratricopeptide repeat domain"/>
    <property type="match status" value="1"/>
</dbReference>
<dbReference type="Proteomes" id="UP000095283">
    <property type="component" value="Unplaced"/>
</dbReference>
<dbReference type="SUPFAM" id="SSF48452">
    <property type="entry name" value="TPR-like"/>
    <property type="match status" value="1"/>
</dbReference>
<proteinExistence type="predicted"/>
<evidence type="ECO:0000313" key="3">
    <source>
        <dbReference type="WBParaSite" id="Hba_19926"/>
    </source>
</evidence>
<dbReference type="InterPro" id="IPR046341">
    <property type="entry name" value="SET_dom_sf"/>
</dbReference>
<dbReference type="InterPro" id="IPR050869">
    <property type="entry name" value="H3K4_H4K5_MeTrfase"/>
</dbReference>
<protein>
    <submittedName>
        <fullName evidence="3">TPR_REGION domain-containing protein</fullName>
    </submittedName>
</protein>
<dbReference type="InterPro" id="IPR011990">
    <property type="entry name" value="TPR-like_helical_dom_sf"/>
</dbReference>
<dbReference type="WBParaSite" id="Hba_19926">
    <property type="protein sequence ID" value="Hba_19926"/>
    <property type="gene ID" value="Hba_19926"/>
</dbReference>
<evidence type="ECO:0000313" key="2">
    <source>
        <dbReference type="Proteomes" id="UP000095283"/>
    </source>
</evidence>
<reference evidence="3" key="1">
    <citation type="submission" date="2016-11" db="UniProtKB">
        <authorList>
            <consortium name="WormBaseParasite"/>
        </authorList>
    </citation>
    <scope>IDENTIFICATION</scope>
</reference>
<feature type="transmembrane region" description="Helical" evidence="1">
    <location>
        <begin position="25"/>
        <end position="47"/>
    </location>
</feature>
<dbReference type="AlphaFoldDB" id="A0A1I7XQA7"/>
<keyword evidence="1" id="KW-0472">Membrane</keyword>
<accession>A0A1I7XQA7</accession>